<accession>A0A0D0AVB5</accession>
<protein>
    <submittedName>
        <fullName evidence="1">Uncharacterized protein</fullName>
    </submittedName>
</protein>
<name>A0A0D0AVB5_9AGAM</name>
<dbReference type="OrthoDB" id="10555033at2759"/>
<dbReference type="EMBL" id="KN835170">
    <property type="protein sequence ID" value="KIK45611.1"/>
    <property type="molecule type" value="Genomic_DNA"/>
</dbReference>
<dbReference type="Proteomes" id="UP000054485">
    <property type="component" value="Unassembled WGS sequence"/>
</dbReference>
<keyword evidence="2" id="KW-1185">Reference proteome</keyword>
<dbReference type="InParanoid" id="A0A0D0AVB5"/>
<proteinExistence type="predicted"/>
<evidence type="ECO:0000313" key="1">
    <source>
        <dbReference type="EMBL" id="KIK45611.1"/>
    </source>
</evidence>
<sequence>MGHLHAKGLLAKQSVTRADHLQNAFTRVMCCPPHCGHLILAAAVLFVAATSPQDSEVQIYSMQILTSEVSTCGGIRLRNRWFQCPCFQQRSVIKLR</sequence>
<gene>
    <name evidence="1" type="ORF">CY34DRAFT_508508</name>
</gene>
<evidence type="ECO:0000313" key="2">
    <source>
        <dbReference type="Proteomes" id="UP000054485"/>
    </source>
</evidence>
<reference evidence="2" key="2">
    <citation type="submission" date="2015-01" db="EMBL/GenBank/DDBJ databases">
        <title>Evolutionary Origins and Diversification of the Mycorrhizal Mutualists.</title>
        <authorList>
            <consortium name="DOE Joint Genome Institute"/>
            <consortium name="Mycorrhizal Genomics Consortium"/>
            <person name="Kohler A."/>
            <person name="Kuo A."/>
            <person name="Nagy L.G."/>
            <person name="Floudas D."/>
            <person name="Copeland A."/>
            <person name="Barry K.W."/>
            <person name="Cichocki N."/>
            <person name="Veneault-Fourrey C."/>
            <person name="LaButti K."/>
            <person name="Lindquist E.A."/>
            <person name="Lipzen A."/>
            <person name="Lundell T."/>
            <person name="Morin E."/>
            <person name="Murat C."/>
            <person name="Riley R."/>
            <person name="Ohm R."/>
            <person name="Sun H."/>
            <person name="Tunlid A."/>
            <person name="Henrissat B."/>
            <person name="Grigoriev I.V."/>
            <person name="Hibbett D.S."/>
            <person name="Martin F."/>
        </authorList>
    </citation>
    <scope>NUCLEOTIDE SEQUENCE [LARGE SCALE GENOMIC DNA]</scope>
    <source>
        <strain evidence="2">UH-Slu-Lm8-n1</strain>
    </source>
</reference>
<reference evidence="1 2" key="1">
    <citation type="submission" date="2014-04" db="EMBL/GenBank/DDBJ databases">
        <authorList>
            <consortium name="DOE Joint Genome Institute"/>
            <person name="Kuo A."/>
            <person name="Ruytinx J."/>
            <person name="Rineau F."/>
            <person name="Colpaert J."/>
            <person name="Kohler A."/>
            <person name="Nagy L.G."/>
            <person name="Floudas D."/>
            <person name="Copeland A."/>
            <person name="Barry K.W."/>
            <person name="Cichocki N."/>
            <person name="Veneault-Fourrey C."/>
            <person name="LaButti K."/>
            <person name="Lindquist E.A."/>
            <person name="Lipzen A."/>
            <person name="Lundell T."/>
            <person name="Morin E."/>
            <person name="Murat C."/>
            <person name="Sun H."/>
            <person name="Tunlid A."/>
            <person name="Henrissat B."/>
            <person name="Grigoriev I.V."/>
            <person name="Hibbett D.S."/>
            <person name="Martin F."/>
            <person name="Nordberg H.P."/>
            <person name="Cantor M.N."/>
            <person name="Hua S.X."/>
        </authorList>
    </citation>
    <scope>NUCLEOTIDE SEQUENCE [LARGE SCALE GENOMIC DNA]</scope>
    <source>
        <strain evidence="1 2">UH-Slu-Lm8-n1</strain>
    </source>
</reference>
<dbReference type="HOGENOM" id="CLU_2361139_0_0_1"/>
<dbReference type="AlphaFoldDB" id="A0A0D0AVB5"/>
<organism evidence="1 2">
    <name type="scientific">Suillus luteus UH-Slu-Lm8-n1</name>
    <dbReference type="NCBI Taxonomy" id="930992"/>
    <lineage>
        <taxon>Eukaryota</taxon>
        <taxon>Fungi</taxon>
        <taxon>Dikarya</taxon>
        <taxon>Basidiomycota</taxon>
        <taxon>Agaricomycotina</taxon>
        <taxon>Agaricomycetes</taxon>
        <taxon>Agaricomycetidae</taxon>
        <taxon>Boletales</taxon>
        <taxon>Suillineae</taxon>
        <taxon>Suillaceae</taxon>
        <taxon>Suillus</taxon>
    </lineage>
</organism>